<gene>
    <name evidence="2" type="ORF">CVIRNUC_006434</name>
</gene>
<feature type="compositionally biased region" description="Polar residues" evidence="1">
    <location>
        <begin position="216"/>
        <end position="225"/>
    </location>
</feature>
<feature type="compositionally biased region" description="Low complexity" evidence="1">
    <location>
        <begin position="14"/>
        <end position="38"/>
    </location>
</feature>
<feature type="region of interest" description="Disordered" evidence="1">
    <location>
        <begin position="1"/>
        <end position="45"/>
    </location>
</feature>
<dbReference type="SUPFAM" id="SSF81606">
    <property type="entry name" value="PP2C-like"/>
    <property type="match status" value="1"/>
</dbReference>
<feature type="compositionally biased region" description="Low complexity" evidence="1">
    <location>
        <begin position="498"/>
        <end position="512"/>
    </location>
</feature>
<feature type="compositionally biased region" description="Polar residues" evidence="1">
    <location>
        <begin position="589"/>
        <end position="600"/>
    </location>
</feature>
<feature type="compositionally biased region" description="Low complexity" evidence="1">
    <location>
        <begin position="575"/>
        <end position="588"/>
    </location>
</feature>
<reference evidence="2 3" key="1">
    <citation type="submission" date="2023-10" db="EMBL/GenBank/DDBJ databases">
        <authorList>
            <person name="Maclean D."/>
            <person name="Macfadyen A."/>
        </authorList>
    </citation>
    <scope>NUCLEOTIDE SEQUENCE [LARGE SCALE GENOMIC DNA]</scope>
</reference>
<feature type="region of interest" description="Disordered" evidence="1">
    <location>
        <begin position="498"/>
        <end position="606"/>
    </location>
</feature>
<organism evidence="2 3">
    <name type="scientific">Coccomyxa viridis</name>
    <dbReference type="NCBI Taxonomy" id="1274662"/>
    <lineage>
        <taxon>Eukaryota</taxon>
        <taxon>Viridiplantae</taxon>
        <taxon>Chlorophyta</taxon>
        <taxon>core chlorophytes</taxon>
        <taxon>Trebouxiophyceae</taxon>
        <taxon>Trebouxiophyceae incertae sedis</taxon>
        <taxon>Coccomyxaceae</taxon>
        <taxon>Coccomyxa</taxon>
    </lineage>
</organism>
<dbReference type="Gene3D" id="3.60.40.10">
    <property type="entry name" value="PPM-type phosphatase domain"/>
    <property type="match status" value="1"/>
</dbReference>
<name>A0AAV1I9R9_9CHLO</name>
<evidence type="ECO:0000313" key="2">
    <source>
        <dbReference type="EMBL" id="CAK0783235.1"/>
    </source>
</evidence>
<dbReference type="Proteomes" id="UP001314263">
    <property type="component" value="Unassembled WGS sequence"/>
</dbReference>
<dbReference type="PANTHER" id="PTHR13491:SF0">
    <property type="entry name" value="ZINC FINGER CCHC DOMAIN-CONTAINING PROTEIN 10"/>
    <property type="match status" value="1"/>
</dbReference>
<comment type="caution">
    <text evidence="2">The sequence shown here is derived from an EMBL/GenBank/DDBJ whole genome shotgun (WGS) entry which is preliminary data.</text>
</comment>
<evidence type="ECO:0008006" key="4">
    <source>
        <dbReference type="Google" id="ProtNLM"/>
    </source>
</evidence>
<proteinExistence type="predicted"/>
<evidence type="ECO:0000313" key="3">
    <source>
        <dbReference type="Proteomes" id="UP001314263"/>
    </source>
</evidence>
<accession>A0AAV1I9R9</accession>
<dbReference type="InterPro" id="IPR039715">
    <property type="entry name" value="ZCCHC10"/>
</dbReference>
<dbReference type="EMBL" id="CAUYUE010000008">
    <property type="protein sequence ID" value="CAK0783235.1"/>
    <property type="molecule type" value="Genomic_DNA"/>
</dbReference>
<dbReference type="InterPro" id="IPR036457">
    <property type="entry name" value="PPM-type-like_dom_sf"/>
</dbReference>
<dbReference type="PANTHER" id="PTHR13491">
    <property type="entry name" value="ZCCHC10 PROTEIN"/>
    <property type="match status" value="1"/>
</dbReference>
<feature type="region of interest" description="Disordered" evidence="1">
    <location>
        <begin position="207"/>
        <end position="240"/>
    </location>
</feature>
<feature type="compositionally biased region" description="Low complexity" evidence="1">
    <location>
        <begin position="519"/>
        <end position="537"/>
    </location>
</feature>
<protein>
    <recommendedName>
        <fullName evidence="4">PPM-type phosphatase domain-containing protein</fullName>
    </recommendedName>
</protein>
<keyword evidence="3" id="KW-1185">Reference proteome</keyword>
<evidence type="ECO:0000256" key="1">
    <source>
        <dbReference type="SAM" id="MobiDB-lite"/>
    </source>
</evidence>
<sequence>MLKSLQSSRKRIQSRLSSLSSSSSSSSEHTALHSSSSEPARESSRTATVDAFVHQACGGYKFQADSSPRVTWSSAGYQSRCPFGDINVFQADKHHIFAAVISCIPTAQGGRYLQRHIQRELQGQLRQHGGNVQAALPAALRALNQAFRDMHPFNGSVFEGVKMTLAYVDAKTKMLHAASNGGCRLVIGRRLSGGGMHVVLDLGRPDRQQEQQEQQTANALSSSSMEAGIVQNSSHSTSSSSTIKAASAAVAVQAAKEELSSAAADALVAMKYASVQLRDGIDTVILGSEGLWHELPSDKAVLRLRHYYDSTPEANGGNAAMHLANFALHAVAARSTRTRDPRMRSLRSVGHLQSLYSGDRSLYKWGKRQPVRRRRGDVHGDLSAVVLHLDWSGSELSQHSSGKASKRAHAALHAMLPLHRATSAASLAVSERAQKRWDLLRMHFLEFPRHSCALTRQKWHAVIEAALERKRELKHRHQAAEKLLKTGLFSDGALYRPSSPSKGSLSPLRSRSASGGWQPAGRGSTSSRSPSASPPVSLRAMLKQGLPKHQSLASEDSSRGQPLVPDSKGSSVDDAASSQATRQSASTSGFMQQQDRQQNAAAVPRTISRRNLMVPLPTPSLPVVMERGESQALSTSVKALHDLHLGSPFAQAGQPDARSQDWQQWLAYQKSLKSSPAPGQSPSVRAF</sequence>
<dbReference type="AlphaFoldDB" id="A0AAV1I9R9"/>